<feature type="domain" description="DUF11" evidence="2">
    <location>
        <begin position="1783"/>
        <end position="1896"/>
    </location>
</feature>
<feature type="region of interest" description="Disordered" evidence="1">
    <location>
        <begin position="1744"/>
        <end position="1770"/>
    </location>
</feature>
<evidence type="ECO:0000313" key="4">
    <source>
        <dbReference type="Proteomes" id="UP000315010"/>
    </source>
</evidence>
<dbReference type="InterPro" id="IPR001434">
    <property type="entry name" value="OmcB-like_DUF11"/>
</dbReference>
<dbReference type="SUPFAM" id="SSF117074">
    <property type="entry name" value="Hypothetical protein PA1324"/>
    <property type="match status" value="1"/>
</dbReference>
<dbReference type="PANTHER" id="PTHR34819">
    <property type="entry name" value="LARGE CYSTEINE-RICH PERIPLASMIC PROTEIN OMCB"/>
    <property type="match status" value="1"/>
</dbReference>
<dbReference type="Proteomes" id="UP000315010">
    <property type="component" value="Unassembled WGS sequence"/>
</dbReference>
<feature type="domain" description="DUF11" evidence="2">
    <location>
        <begin position="759"/>
        <end position="870"/>
    </location>
</feature>
<dbReference type="Pfam" id="PF01345">
    <property type="entry name" value="DUF11"/>
    <property type="match status" value="12"/>
</dbReference>
<feature type="domain" description="DUF11" evidence="2">
    <location>
        <begin position="504"/>
        <end position="612"/>
    </location>
</feature>
<comment type="caution">
    <text evidence="3">The sequence shown here is derived from an EMBL/GenBank/DDBJ whole genome shotgun (WGS) entry which is preliminary data.</text>
</comment>
<feature type="domain" description="DUF11" evidence="2">
    <location>
        <begin position="631"/>
        <end position="737"/>
    </location>
</feature>
<feature type="domain" description="DUF11" evidence="2">
    <location>
        <begin position="1143"/>
        <end position="1254"/>
    </location>
</feature>
<evidence type="ECO:0000313" key="3">
    <source>
        <dbReference type="EMBL" id="TWT83493.1"/>
    </source>
</evidence>
<dbReference type="NCBIfam" id="TIGR01451">
    <property type="entry name" value="B_ant_repeat"/>
    <property type="match status" value="12"/>
</dbReference>
<dbReference type="Gene3D" id="2.60.40.3080">
    <property type="match status" value="1"/>
</dbReference>
<feature type="domain" description="DUF11" evidence="2">
    <location>
        <begin position="1271"/>
        <end position="1384"/>
    </location>
</feature>
<feature type="region of interest" description="Disordered" evidence="1">
    <location>
        <begin position="1497"/>
        <end position="1517"/>
    </location>
</feature>
<dbReference type="Gene3D" id="2.60.40.1170">
    <property type="entry name" value="Mu homology domain, subdomain B"/>
    <property type="match status" value="9"/>
</dbReference>
<dbReference type="Gene3D" id="2.60.40.10">
    <property type="entry name" value="Immunoglobulins"/>
    <property type="match status" value="3"/>
</dbReference>
<feature type="domain" description="DUF11" evidence="2">
    <location>
        <begin position="1015"/>
        <end position="1126"/>
    </location>
</feature>
<feature type="region of interest" description="Disordered" evidence="1">
    <location>
        <begin position="1239"/>
        <end position="1261"/>
    </location>
</feature>
<dbReference type="EMBL" id="SJPJ01000001">
    <property type="protein sequence ID" value="TWT83493.1"/>
    <property type="molecule type" value="Genomic_DNA"/>
</dbReference>
<feature type="domain" description="DUF11" evidence="2">
    <location>
        <begin position="1527"/>
        <end position="1640"/>
    </location>
</feature>
<sequence length="1919" mass="197917">MMSQQWFLKRFSQRRILANLLGDPQRTAKPTRTVKQSRRRLALELLEDRRVLAAAIDLASIEGRIFKDITGDGFTAGEQVFGAAVELYRDNGDGTFNPASGDTSAGTTTTDANGRYTFDRLTADSYFVFQPGQTIDGRTLSQTVSPRISISANQVQGVIVDTIDSFDQTSQLVLDDTNDGIPVTSSVAAPEVIGGERDLFVNKTSINGSVQLSVDNPLLPDLLTFDSILSGNGQRRVTWDGPDGDAIVVDDTGLSGIDMTRGGTAEGIRLQVGADLAGGTAIVRFYTNDGNAATASRFSTATLNIPPTGGDPSSAEFLPFSDFTVGGGAGADITSIDAIELEISGATNVNGTAELVGSIGSTVLTQDFDNFETADLELTKTVDNAEPTVGQNVTFTISVNNRGPNTATGVQVTDLLPVGFTFASSNPSQGTYDAGTGIWNLGSIANLGTATLSLVATVSAVGAKTNSAEITAADQVDADSTPNNGVLGEDDIASVTVSPQTVNIALNKTVDNAAPNVGENVVFTVTASNSGPSPATGVVVRDVLPSGLTLVSATATQGSYNTTNGLWAVGSVVVGATPSLSIVARVNASGAVTNTAEVTALDQTDTNSTPNNNIPTEDDQDSVTIATPIVDLSLTKSVSNDRPNVDEPISFVITLDNAGPSLATGVSVTDILPTGVSFVSSTVSAGEYNVSTGVWTVGDVAVGANPVLTINARIDGLSAITNTASITATDQFDSDSTPGNSVEAEDDQESVAVIPKSIDLSLTKTVDNARPAAGQNVVFTVGVANAGPDTGTGVVVADLLPAGLAFVSATASTGSYDNTTGRWTVGAIAPTDNPQLQITATYNGNTGVINLAEIIAANEFDIDSTPGNNATVEDDQAAASVSPATADLSLTKTVDNGVPNVGENVIFMVTVSNANNDTATGVVVQDLLPANLDFVNAIPSVGDYNATTGRWTIATIPADESVTLAIEATAQSTDLLTNTAEIIAADQFDPDSTPNNHVLVEDDQAEVAVQAQQIDLSLTKAIDDDLPNLGQEVTFTIIVNNGGPSHATEVFVTDQLPAGVTYVSSSPGQGSFNTTTGVWNVGAIRSEESATMTIVGRVDSLGSYTNTAQVTAAAQVDSDSTPANDLESEDDQASVSFRVPVADLSLVKNVNNPSPNVGETVTFRIELTNDGPDAATGVRVTDILPLGTSFISTSLTAGTYDASTGIWNIGTVPAMSMVTLDVFATIDTPDPKTNVARVTAASESDPDSTPGNNVLAEDDQDEVTVTPPIIDLSLTKTASADRPSLGDNVDFTVTVSNGDRDDATGVVVKDLLPDGLTYVSSTVTVGTYTQSTGQWNVGPLASNTSATLTITATVTSLEAKTNVAEVVAAEQSDADSVPGNNVATEDDYASVTITPASADLSLAKTIDNAAPNVGSNVVFTLTAANAGPDAASDVVVMDRLPAGMSFVSASPSEGIYNELEGRWTIPTLPSDGTATLQITAAVVSLGDKTNTAQVEVSDQFDPDSVPGNNDPDEDDQASVTLSPQLVDLALEKIIDEPRPNIGDTIEYTLTLSNAGPSTATGVAVTDLLPTNVVYNSSTPSQGDYNPSTGIWTIGTVAMDTIPSLAIRGVVQDTRGETNTAEVTAVDQADLDSTPGNNVAAEDDQASVAFTTPVADLSLTKTVDQPSPDRGDNVTFTVRVSNVGPDAATDVDVTDQLPPGLQFVSANASAGEYSPDSGLWSISEIAANGQATLVVVASVESASSSTNRAELTDVRQFDPDSTPGNNTEDEDDQAMVTVTPVVVDISVAASVDNDAPLEGDAIGITVNVANAGPANATGVVVRVLIPDGLTLLLSNPESGLYDPATGDWTVGSVAAESEQRLVLSARVDERGVKSIPVQLVATDQFDVDSTPDNNIESEDDETDLIIRAPRLLTKRLFMAR</sequence>
<organism evidence="3 4">
    <name type="scientific">Novipirellula herctigrandis</name>
    <dbReference type="NCBI Taxonomy" id="2527986"/>
    <lineage>
        <taxon>Bacteria</taxon>
        <taxon>Pseudomonadati</taxon>
        <taxon>Planctomycetota</taxon>
        <taxon>Planctomycetia</taxon>
        <taxon>Pirellulales</taxon>
        <taxon>Pirellulaceae</taxon>
        <taxon>Novipirellula</taxon>
    </lineage>
</organism>
<feature type="domain" description="DUF11" evidence="2">
    <location>
        <begin position="887"/>
        <end position="996"/>
    </location>
</feature>
<evidence type="ECO:0000256" key="1">
    <source>
        <dbReference type="SAM" id="MobiDB-lite"/>
    </source>
</evidence>
<reference evidence="3 4" key="1">
    <citation type="submission" date="2019-02" db="EMBL/GenBank/DDBJ databases">
        <title>Deep-cultivation of Planctomycetes and their phenomic and genomic characterization uncovers novel biology.</title>
        <authorList>
            <person name="Wiegand S."/>
            <person name="Jogler M."/>
            <person name="Boedeker C."/>
            <person name="Pinto D."/>
            <person name="Vollmers J."/>
            <person name="Rivas-Marin E."/>
            <person name="Kohn T."/>
            <person name="Peeters S.H."/>
            <person name="Heuer A."/>
            <person name="Rast P."/>
            <person name="Oberbeckmann S."/>
            <person name="Bunk B."/>
            <person name="Jeske O."/>
            <person name="Meyerdierks A."/>
            <person name="Storesund J.E."/>
            <person name="Kallscheuer N."/>
            <person name="Luecker S."/>
            <person name="Lage O.M."/>
            <person name="Pohl T."/>
            <person name="Merkel B.J."/>
            <person name="Hornburger P."/>
            <person name="Mueller R.-W."/>
            <person name="Bruemmer F."/>
            <person name="Labrenz M."/>
            <person name="Spormann A.M."/>
            <person name="Op Den Camp H."/>
            <person name="Overmann J."/>
            <person name="Amann R."/>
            <person name="Jetten M.S.M."/>
            <person name="Mascher T."/>
            <person name="Medema M.H."/>
            <person name="Devos D.P."/>
            <person name="Kaster A.-K."/>
            <person name="Ovreas L."/>
            <person name="Rohde M."/>
            <person name="Galperin M.Y."/>
            <person name="Jogler C."/>
        </authorList>
    </citation>
    <scope>NUCLEOTIDE SEQUENCE [LARGE SCALE GENOMIC DNA]</scope>
    <source>
        <strain evidence="3 4">CA13</strain>
    </source>
</reference>
<accession>A0A5C5ZAE2</accession>
<keyword evidence="4" id="KW-1185">Reference proteome</keyword>
<feature type="domain" description="DUF11" evidence="2">
    <location>
        <begin position="1399"/>
        <end position="1510"/>
    </location>
</feature>
<gene>
    <name evidence="3" type="ORF">CA13_49580</name>
</gene>
<dbReference type="InterPro" id="IPR013783">
    <property type="entry name" value="Ig-like_fold"/>
</dbReference>
<dbReference type="PANTHER" id="PTHR34819:SF3">
    <property type="entry name" value="CELL SURFACE PROTEIN"/>
    <property type="match status" value="1"/>
</dbReference>
<feature type="domain" description="DUF11" evidence="2">
    <location>
        <begin position="375"/>
        <end position="484"/>
    </location>
</feature>
<evidence type="ECO:0000259" key="2">
    <source>
        <dbReference type="Pfam" id="PF01345"/>
    </source>
</evidence>
<feature type="domain" description="DUF11" evidence="2">
    <location>
        <begin position="1655"/>
        <end position="1767"/>
    </location>
</feature>
<dbReference type="InterPro" id="IPR051172">
    <property type="entry name" value="Chlamydia_OmcB"/>
</dbReference>
<dbReference type="InterPro" id="IPR047589">
    <property type="entry name" value="DUF11_rpt"/>
</dbReference>
<protein>
    <submittedName>
        <fullName evidence="3">Translocon-associated protein beta (TRAPB)</fullName>
    </submittedName>
</protein>
<dbReference type="RefSeq" id="WP_419194723.1">
    <property type="nucleotide sequence ID" value="NZ_SJPJ01000001.1"/>
</dbReference>
<proteinExistence type="predicted"/>
<name>A0A5C5ZAE2_9BACT</name>